<dbReference type="GO" id="GO:0003676">
    <property type="term" value="F:nucleic acid binding"/>
    <property type="evidence" value="ECO:0007669"/>
    <property type="project" value="InterPro"/>
</dbReference>
<gene>
    <name evidence="2" type="ORF">K3721_13575</name>
</gene>
<dbReference type="EMBL" id="CP081070">
    <property type="protein sequence ID" value="UWQ53032.1"/>
    <property type="molecule type" value="Genomic_DNA"/>
</dbReference>
<keyword evidence="2" id="KW-0378">Hydrolase</keyword>
<evidence type="ECO:0000313" key="3">
    <source>
        <dbReference type="Proteomes" id="UP001058713"/>
    </source>
</evidence>
<dbReference type="InterPro" id="IPR002711">
    <property type="entry name" value="HNH"/>
</dbReference>
<dbReference type="Pfam" id="PF01844">
    <property type="entry name" value="HNH"/>
    <property type="match status" value="1"/>
</dbReference>
<feature type="domain" description="HNH nuclease" evidence="1">
    <location>
        <begin position="59"/>
        <end position="116"/>
    </location>
</feature>
<dbReference type="GO" id="GO:0004519">
    <property type="term" value="F:endonuclease activity"/>
    <property type="evidence" value="ECO:0007669"/>
    <property type="project" value="UniProtKB-KW"/>
</dbReference>
<evidence type="ECO:0000259" key="1">
    <source>
        <dbReference type="SMART" id="SM00507"/>
    </source>
</evidence>
<keyword evidence="2" id="KW-0255">Endonuclease</keyword>
<dbReference type="GO" id="GO:0008270">
    <property type="term" value="F:zinc ion binding"/>
    <property type="evidence" value="ECO:0007669"/>
    <property type="project" value="InterPro"/>
</dbReference>
<proteinExistence type="predicted"/>
<organism evidence="2 3">
    <name type="scientific">Leisingera caerulea</name>
    <name type="common">Phaeobacter caeruleus</name>
    <dbReference type="NCBI Taxonomy" id="506591"/>
    <lineage>
        <taxon>Bacteria</taxon>
        <taxon>Pseudomonadati</taxon>
        <taxon>Pseudomonadota</taxon>
        <taxon>Alphaproteobacteria</taxon>
        <taxon>Rhodobacterales</taxon>
        <taxon>Roseobacteraceae</taxon>
        <taxon>Leisingera</taxon>
    </lineage>
</organism>
<evidence type="ECO:0000313" key="2">
    <source>
        <dbReference type="EMBL" id="UWQ53032.1"/>
    </source>
</evidence>
<accession>A0A9Q9LZX4</accession>
<protein>
    <submittedName>
        <fullName evidence="2">HNH endonuclease</fullName>
    </submittedName>
</protein>
<keyword evidence="2" id="KW-0540">Nuclease</keyword>
<dbReference type="AlphaFoldDB" id="A0A9Q9LZX4"/>
<reference evidence="2" key="1">
    <citation type="submission" date="2021-08" db="EMBL/GenBank/DDBJ databases">
        <authorList>
            <person name="Nwanade C."/>
            <person name="Wang M."/>
            <person name="Masoudi A."/>
            <person name="Yu Z."/>
            <person name="Liu J."/>
        </authorList>
    </citation>
    <scope>NUCLEOTIDE SEQUENCE</scope>
    <source>
        <strain evidence="2">S122</strain>
    </source>
</reference>
<name>A0A9Q9LZX4_LEICA</name>
<dbReference type="KEGG" id="lcae:K3721_13575"/>
<dbReference type="Proteomes" id="UP001058713">
    <property type="component" value="Chromosome"/>
</dbReference>
<sequence length="225" mass="26207">MADPYDPKLTSFSMTPQEQRAVAWALQQNNSWEADRLPNKGLSDEEKAFKAAIKGLKKRLKDFHLARQKNCCCYCSHSFQNRPIEQDREHIIPKSKHPELTFSVENLAVACKTCNMSVKKAKTSHLRGFRHGGLRNPNRIGDPCNYNIPHPNVHNWLDHLRYEFRQSGREVVCHYSAKTTRGRFAYYFFKLDELEIFSNTDGQRGELRSQPLHPTLVELRDTYNQ</sequence>
<dbReference type="Gene3D" id="1.10.30.50">
    <property type="match status" value="1"/>
</dbReference>
<dbReference type="SMART" id="SM00507">
    <property type="entry name" value="HNHc"/>
    <property type="match status" value="1"/>
</dbReference>
<dbReference type="InterPro" id="IPR003615">
    <property type="entry name" value="HNH_nuc"/>
</dbReference>